<protein>
    <submittedName>
        <fullName evidence="2">Uncharacterized protein</fullName>
    </submittedName>
</protein>
<evidence type="ECO:0000313" key="2">
    <source>
        <dbReference type="EMBL" id="CAE6262994.1"/>
    </source>
</evidence>
<feature type="region of interest" description="Disordered" evidence="1">
    <location>
        <begin position="1"/>
        <end position="144"/>
    </location>
</feature>
<feature type="compositionally biased region" description="Gly residues" evidence="1">
    <location>
        <begin position="123"/>
        <end position="133"/>
    </location>
</feature>
<organism evidence="2 3">
    <name type="scientific">Arabidopsis arenosa</name>
    <name type="common">Sand rock-cress</name>
    <name type="synonym">Cardaminopsis arenosa</name>
    <dbReference type="NCBI Taxonomy" id="38785"/>
    <lineage>
        <taxon>Eukaryota</taxon>
        <taxon>Viridiplantae</taxon>
        <taxon>Streptophyta</taxon>
        <taxon>Embryophyta</taxon>
        <taxon>Tracheophyta</taxon>
        <taxon>Spermatophyta</taxon>
        <taxon>Magnoliopsida</taxon>
        <taxon>eudicotyledons</taxon>
        <taxon>Gunneridae</taxon>
        <taxon>Pentapetalae</taxon>
        <taxon>rosids</taxon>
        <taxon>malvids</taxon>
        <taxon>Brassicales</taxon>
        <taxon>Brassicaceae</taxon>
        <taxon>Camelineae</taxon>
        <taxon>Arabidopsis</taxon>
    </lineage>
</organism>
<dbReference type="EMBL" id="LR999458">
    <property type="protein sequence ID" value="CAE6262994.1"/>
    <property type="molecule type" value="Genomic_DNA"/>
</dbReference>
<dbReference type="AlphaFoldDB" id="A0A8S2BAP5"/>
<proteinExistence type="predicted"/>
<reference evidence="2" key="1">
    <citation type="submission" date="2021-01" db="EMBL/GenBank/DDBJ databases">
        <authorList>
            <person name="Bezrukov I."/>
        </authorList>
    </citation>
    <scope>NUCLEOTIDE SEQUENCE</scope>
</reference>
<dbReference type="Proteomes" id="UP000682877">
    <property type="component" value="Chromosome 8"/>
</dbReference>
<evidence type="ECO:0000313" key="3">
    <source>
        <dbReference type="Proteomes" id="UP000682877"/>
    </source>
</evidence>
<name>A0A8S2BAP5_ARAAE</name>
<gene>
    <name evidence="2" type="ORF">AARE701A_LOCUS22538</name>
</gene>
<accession>A0A8S2BAP5</accession>
<keyword evidence="3" id="KW-1185">Reference proteome</keyword>
<feature type="compositionally biased region" description="Low complexity" evidence="1">
    <location>
        <begin position="1"/>
        <end position="17"/>
    </location>
</feature>
<sequence length="179" mass="18844">MKGVKSLTSVFSKSSSTHPKRVFSAISQSENQRPPTPEDDDLIGPFIYPSNLGRRGNALKKKSEEEDDDDSSEKSQDDDDDADDKDSGSNTYGRDLYQHSGPFRGSPILLPRHPSSVYISGGATIGKGKGPYGDGNEQQGQSSNHGGVCNGCSLCGCSGCKGCSGDYRNCPGSGRSGGN</sequence>
<feature type="compositionally biased region" description="Acidic residues" evidence="1">
    <location>
        <begin position="65"/>
        <end position="84"/>
    </location>
</feature>
<evidence type="ECO:0000256" key="1">
    <source>
        <dbReference type="SAM" id="MobiDB-lite"/>
    </source>
</evidence>